<keyword evidence="7" id="KW-0408">Iron</keyword>
<dbReference type="SUPFAM" id="SSF46548">
    <property type="entry name" value="alpha-helical ferredoxin"/>
    <property type="match status" value="1"/>
</dbReference>
<evidence type="ECO:0000313" key="11">
    <source>
        <dbReference type="Proteomes" id="UP000443582"/>
    </source>
</evidence>
<dbReference type="EMBL" id="QDKL01000002">
    <property type="protein sequence ID" value="RZF21349.1"/>
    <property type="molecule type" value="Genomic_DNA"/>
</dbReference>
<evidence type="ECO:0000259" key="9">
    <source>
        <dbReference type="PROSITE" id="PS51379"/>
    </source>
</evidence>
<evidence type="ECO:0000256" key="6">
    <source>
        <dbReference type="ARBA" id="ARBA00023002"/>
    </source>
</evidence>
<keyword evidence="8" id="KW-0411">Iron-sulfur</keyword>
<proteinExistence type="predicted"/>
<keyword evidence="5" id="KW-0671">Queuosine biosynthesis</keyword>
<reference evidence="11" key="1">
    <citation type="journal article" date="2019" name="Int. J. Syst. Evol. Microbiol.">
        <title>Halobacteriovorax valvorus sp. nov., a novel prokaryotic predator isolated from coastal seawater of China.</title>
        <authorList>
            <person name="Chen M.-X."/>
        </authorList>
    </citation>
    <scope>NUCLEOTIDE SEQUENCE [LARGE SCALE GENOMIC DNA]</scope>
    <source>
        <strain evidence="11">BL9</strain>
    </source>
</reference>
<dbReference type="InterPro" id="IPR013542">
    <property type="entry name" value="QueG_DUF1730"/>
</dbReference>
<sequence>MIKRDDIQNILNGQGLKVWGVVSESKPKSLDRFKKWVSDGLYGALGYLADERAIKREDLKNYYPDIKSTLVIAFDYSHIARSAKKFYESSESNGLKIANYVVGFKGRDYHYEVRDKLQAIGEELQKLDPNLEFKFSLDTQPILERDFAYQSGLGWYGKNSMLINRHIGSYFIIGSLLLNKEVEAPNDKFETDHCGQCTRCADACPTDAIDLEKRTIVADKCISTFTIEHFKDIQAPEGFDKARGEFFGCDICQDVCPWNKRLERKLESDSEAFKESGRQFIDFFLTRPVDEIINDLEAMSNREYRRQFKGTPLERTGRVGMLKNLRYYLD</sequence>
<keyword evidence="6 10" id="KW-0560">Oxidoreductase</keyword>
<evidence type="ECO:0000256" key="7">
    <source>
        <dbReference type="ARBA" id="ARBA00023004"/>
    </source>
</evidence>
<evidence type="ECO:0000256" key="8">
    <source>
        <dbReference type="ARBA" id="ARBA00023014"/>
    </source>
</evidence>
<evidence type="ECO:0000256" key="5">
    <source>
        <dbReference type="ARBA" id="ARBA00022785"/>
    </source>
</evidence>
<feature type="domain" description="4Fe-4S ferredoxin-type" evidence="9">
    <location>
        <begin position="185"/>
        <end position="214"/>
    </location>
</feature>
<evidence type="ECO:0000256" key="4">
    <source>
        <dbReference type="ARBA" id="ARBA00022723"/>
    </source>
</evidence>
<keyword evidence="3" id="KW-0819">tRNA processing</keyword>
<dbReference type="RefSeq" id="WP_114706416.1">
    <property type="nucleotide sequence ID" value="NZ_QDKL01000002.1"/>
</dbReference>
<dbReference type="EC" id="1.17.99.6" evidence="10"/>
<dbReference type="PANTHER" id="PTHR30002:SF4">
    <property type="entry name" value="EPOXYQUEUOSINE REDUCTASE"/>
    <property type="match status" value="1"/>
</dbReference>
<organism evidence="10 11">
    <name type="scientific">Halobacteriovorax vibrionivorans</name>
    <dbReference type="NCBI Taxonomy" id="2152716"/>
    <lineage>
        <taxon>Bacteria</taxon>
        <taxon>Pseudomonadati</taxon>
        <taxon>Bdellovibrionota</taxon>
        <taxon>Bacteriovoracia</taxon>
        <taxon>Bacteriovoracales</taxon>
        <taxon>Halobacteriovoraceae</taxon>
        <taxon>Halobacteriovorax</taxon>
    </lineage>
</organism>
<dbReference type="PANTHER" id="PTHR30002">
    <property type="entry name" value="EPOXYQUEUOSINE REDUCTASE"/>
    <property type="match status" value="1"/>
</dbReference>
<dbReference type="InterPro" id="IPR004453">
    <property type="entry name" value="QueG"/>
</dbReference>
<keyword evidence="2" id="KW-0963">Cytoplasm</keyword>
<evidence type="ECO:0000256" key="3">
    <source>
        <dbReference type="ARBA" id="ARBA00022694"/>
    </source>
</evidence>
<accession>A0ABY0IFQ1</accession>
<dbReference type="Pfam" id="PF08331">
    <property type="entry name" value="QueG_DUF1730"/>
    <property type="match status" value="1"/>
</dbReference>
<dbReference type="InterPro" id="IPR017896">
    <property type="entry name" value="4Fe4S_Fe-S-bd"/>
</dbReference>
<evidence type="ECO:0000313" key="10">
    <source>
        <dbReference type="EMBL" id="RZF21349.1"/>
    </source>
</evidence>
<gene>
    <name evidence="10" type="primary">queG</name>
    <name evidence="10" type="ORF">DAY19_06595</name>
</gene>
<protein>
    <submittedName>
        <fullName evidence="10">tRNA epoxyqueuosine(34) reductase QueG</fullName>
        <ecNumber evidence="10">1.17.99.6</ecNumber>
    </submittedName>
</protein>
<evidence type="ECO:0000256" key="1">
    <source>
        <dbReference type="ARBA" id="ARBA00022485"/>
    </source>
</evidence>
<keyword evidence="11" id="KW-1185">Reference proteome</keyword>
<name>A0ABY0IFQ1_9BACT</name>
<comment type="caution">
    <text evidence="10">The sequence shown here is derived from an EMBL/GenBank/DDBJ whole genome shotgun (WGS) entry which is preliminary data.</text>
</comment>
<keyword evidence="1" id="KW-0004">4Fe-4S</keyword>
<evidence type="ECO:0000256" key="2">
    <source>
        <dbReference type="ARBA" id="ARBA00022490"/>
    </source>
</evidence>
<keyword evidence="4" id="KW-0479">Metal-binding</keyword>
<dbReference type="GO" id="GO:0052693">
    <property type="term" value="F:epoxyqueuosine reductase activity"/>
    <property type="evidence" value="ECO:0007669"/>
    <property type="project" value="UniProtKB-EC"/>
</dbReference>
<dbReference type="PROSITE" id="PS51379">
    <property type="entry name" value="4FE4S_FER_2"/>
    <property type="match status" value="1"/>
</dbReference>
<dbReference type="Proteomes" id="UP000443582">
    <property type="component" value="Unassembled WGS sequence"/>
</dbReference>
<dbReference type="InterPro" id="IPR017900">
    <property type="entry name" value="4Fe4S_Fe_S_CS"/>
</dbReference>
<dbReference type="PROSITE" id="PS00198">
    <property type="entry name" value="4FE4S_FER_1"/>
    <property type="match status" value="1"/>
</dbReference>
<dbReference type="Pfam" id="PF13484">
    <property type="entry name" value="Fer4_16"/>
    <property type="match status" value="1"/>
</dbReference>
<dbReference type="Gene3D" id="3.30.70.20">
    <property type="match status" value="1"/>
</dbReference>
<dbReference type="NCBIfam" id="TIGR00276">
    <property type="entry name" value="tRNA epoxyqueuosine(34) reductase QueG"/>
    <property type="match status" value="1"/>
</dbReference>